<dbReference type="Proteomes" id="UP001149411">
    <property type="component" value="Unassembled WGS sequence"/>
</dbReference>
<proteinExistence type="predicted"/>
<accession>A0A9Q4GGQ0</accession>
<evidence type="ECO:0000313" key="2">
    <source>
        <dbReference type="Proteomes" id="UP001149411"/>
    </source>
</evidence>
<comment type="caution">
    <text evidence="1">The sequence shown here is derived from an EMBL/GenBank/DDBJ whole genome shotgun (WGS) entry which is preliminary data.</text>
</comment>
<sequence>MAEYENPTIENAGEYIEELEKEEEDTDEHDEIALDYLRNVDGKLIDLGWGFKGAKTVEFGNTDQSLLNHVRNGVFFLLHLNQVADDLDDRVLSPEDLRDVVAMFVAHDLHKTIYDEDYNPEKEFDIPREVVGEFADKTDLLDFGENASIEDLWSCACAHHDTWNAKTGRETLAWTERKFYVRLADSFASSPTPEEAVGDRGISAFDDVFYENLDLGYHSLDETTGVLTNLLNAAVADLLSNYGYEVVAIYQDGCVYANKGDEKPEVNESFVQDVYETFTKKVRNSHRSYANETELAENINTVYHLGYYSPSDEDFFYAGSERVVHALAHKAAVDGDDDNDPSESMIESIRDAGDALGIELDETRQLVGVARLVGGVRKTIVPELDVEDEIRATAEVFGVSEEFLERLSEIDDEAHDNLTAGGKFDYSYGIAQELLDRNVDGVRAKDLSTKEFREKVGYLLVENLSEVDGWDSIEEAFVGDIRDELKAYIADILVVEGKSPNYDAEIDDTFDQYTSKRGGKIGWLTNRTTTGMNKSDMEAKKSLTTLQAGFSNHTRVGASKPENLLISVPMRIEFSLRETGSNWREPDRLFFHFVPDYFFTPMSWRMTRALMSRYNDSRSVRVGRLAEALFESKYGEKEYDEVLGNLAFEEDGGRNMVESMMQGFDDGFGSFEMAYYKQSENQTEFEFFGIFVALAIAGFTGLRVYVSSNPVPDLRARDFDEMARIGAGLSQTSRFYGESVRLTELQDTLRTASALISLGYATERKDSLFPKYLRATRNKLLPGSYLLKRIAQNDPDEGSRIAWNLMDEAKYLDTTTGVKIE</sequence>
<protein>
    <submittedName>
        <fullName evidence="1">Type I-D CRISPR-associated protein Cas10d/Csc3</fullName>
    </submittedName>
</protein>
<organism evidence="1 2">
    <name type="scientific">Halorutilus salinus</name>
    <dbReference type="NCBI Taxonomy" id="2487751"/>
    <lineage>
        <taxon>Archaea</taxon>
        <taxon>Methanobacteriati</taxon>
        <taxon>Methanobacteriota</taxon>
        <taxon>Stenosarchaea group</taxon>
        <taxon>Halobacteria</taxon>
        <taxon>Halorutilales</taxon>
        <taxon>Halorutilaceae</taxon>
        <taxon>Halorutilus</taxon>
    </lineage>
</organism>
<evidence type="ECO:0000313" key="1">
    <source>
        <dbReference type="EMBL" id="MCX2819379.1"/>
    </source>
</evidence>
<dbReference type="NCBIfam" id="TIGR03174">
    <property type="entry name" value="cas_Csc3"/>
    <property type="match status" value="1"/>
</dbReference>
<dbReference type="EMBL" id="RKLV01000007">
    <property type="protein sequence ID" value="MCX2819379.1"/>
    <property type="molecule type" value="Genomic_DNA"/>
</dbReference>
<gene>
    <name evidence="1" type="primary">cas10d</name>
    <name evidence="1" type="ORF">EGH25_08455</name>
</gene>
<keyword evidence="2" id="KW-1185">Reference proteome</keyword>
<dbReference type="AlphaFoldDB" id="A0A9Q4GGQ0"/>
<name>A0A9Q4GGQ0_9EURY</name>
<reference evidence="1" key="1">
    <citation type="submission" date="2022-09" db="EMBL/GenBank/DDBJ databases">
        <title>Haloadaptaus new haloarchaeum isolated from saline soil.</title>
        <authorList>
            <person name="Duran-Viseras A."/>
            <person name="Sanchez-Porro C."/>
            <person name="Ventosa A."/>
        </authorList>
    </citation>
    <scope>NUCLEOTIDE SEQUENCE</scope>
    <source>
        <strain evidence="1">F3-133</strain>
    </source>
</reference>
<dbReference type="InterPro" id="IPR017589">
    <property type="entry name" value="CRISPR-assoc_prot_Cas10d/Csc3"/>
</dbReference>
<dbReference type="RefSeq" id="WP_266087571.1">
    <property type="nucleotide sequence ID" value="NZ_RKLV01000007.1"/>
</dbReference>